<gene>
    <name evidence="6" type="ORF">GCM10012280_26490</name>
</gene>
<dbReference type="InterPro" id="IPR044878">
    <property type="entry name" value="UbiA_sf"/>
</dbReference>
<keyword evidence="6" id="KW-0808">Transferase</keyword>
<dbReference type="EMBL" id="BMMS01000010">
    <property type="protein sequence ID" value="GGO87619.1"/>
    <property type="molecule type" value="Genomic_DNA"/>
</dbReference>
<dbReference type="InterPro" id="IPR000537">
    <property type="entry name" value="UbiA_prenyltransferase"/>
</dbReference>
<dbReference type="RefSeq" id="WP_189131825.1">
    <property type="nucleotide sequence ID" value="NZ_BMMS01000010.1"/>
</dbReference>
<reference evidence="6" key="2">
    <citation type="submission" date="2020-09" db="EMBL/GenBank/DDBJ databases">
        <authorList>
            <person name="Sun Q."/>
            <person name="Zhou Y."/>
        </authorList>
    </citation>
    <scope>NUCLEOTIDE SEQUENCE</scope>
    <source>
        <strain evidence="6">CGMCC 4.7201</strain>
    </source>
</reference>
<comment type="caution">
    <text evidence="6">The sequence shown here is derived from an EMBL/GenBank/DDBJ whole genome shotgun (WGS) entry which is preliminary data.</text>
</comment>
<evidence type="ECO:0000256" key="2">
    <source>
        <dbReference type="ARBA" id="ARBA00022692"/>
    </source>
</evidence>
<accession>A0A918DWE7</accession>
<evidence type="ECO:0000256" key="5">
    <source>
        <dbReference type="SAM" id="Phobius"/>
    </source>
</evidence>
<dbReference type="PANTHER" id="PTHR42723">
    <property type="entry name" value="CHLOROPHYLL SYNTHASE"/>
    <property type="match status" value="1"/>
</dbReference>
<dbReference type="Proteomes" id="UP000641932">
    <property type="component" value="Unassembled WGS sequence"/>
</dbReference>
<dbReference type="InterPro" id="IPR050475">
    <property type="entry name" value="Prenyltransferase_related"/>
</dbReference>
<organism evidence="6 7">
    <name type="scientific">Wenjunlia tyrosinilytica</name>
    <dbReference type="NCBI Taxonomy" id="1544741"/>
    <lineage>
        <taxon>Bacteria</taxon>
        <taxon>Bacillati</taxon>
        <taxon>Actinomycetota</taxon>
        <taxon>Actinomycetes</taxon>
        <taxon>Kitasatosporales</taxon>
        <taxon>Streptomycetaceae</taxon>
        <taxon>Wenjunlia</taxon>
    </lineage>
</organism>
<comment type="subcellular location">
    <subcellularLocation>
        <location evidence="1">Membrane</location>
        <topology evidence="1">Multi-pass membrane protein</topology>
    </subcellularLocation>
</comment>
<dbReference type="AlphaFoldDB" id="A0A918DWE7"/>
<keyword evidence="2 5" id="KW-0812">Transmembrane</keyword>
<dbReference type="PANTHER" id="PTHR42723:SF1">
    <property type="entry name" value="CHLOROPHYLL SYNTHASE, CHLOROPLASTIC"/>
    <property type="match status" value="1"/>
</dbReference>
<protein>
    <submittedName>
        <fullName evidence="6">Transferase</fullName>
    </submittedName>
</protein>
<keyword evidence="7" id="KW-1185">Reference proteome</keyword>
<proteinExistence type="predicted"/>
<dbReference type="Gene3D" id="1.10.357.140">
    <property type="entry name" value="UbiA prenyltransferase"/>
    <property type="match status" value="1"/>
</dbReference>
<feature type="transmembrane region" description="Helical" evidence="5">
    <location>
        <begin position="113"/>
        <end position="131"/>
    </location>
</feature>
<dbReference type="NCBIfam" id="NF045897">
    <property type="entry name" value="SCO3242_trans"/>
    <property type="match status" value="1"/>
</dbReference>
<reference evidence="6" key="1">
    <citation type="journal article" date="2014" name="Int. J. Syst. Evol. Microbiol.">
        <title>Complete genome sequence of Corynebacterium casei LMG S-19264T (=DSM 44701T), isolated from a smear-ripened cheese.</title>
        <authorList>
            <consortium name="US DOE Joint Genome Institute (JGI-PGF)"/>
            <person name="Walter F."/>
            <person name="Albersmeier A."/>
            <person name="Kalinowski J."/>
            <person name="Ruckert C."/>
        </authorList>
    </citation>
    <scope>NUCLEOTIDE SEQUENCE</scope>
    <source>
        <strain evidence="6">CGMCC 4.7201</strain>
    </source>
</reference>
<keyword evidence="4 5" id="KW-0472">Membrane</keyword>
<evidence type="ECO:0000256" key="1">
    <source>
        <dbReference type="ARBA" id="ARBA00004141"/>
    </source>
</evidence>
<evidence type="ECO:0000256" key="4">
    <source>
        <dbReference type="ARBA" id="ARBA00023136"/>
    </source>
</evidence>
<evidence type="ECO:0000313" key="6">
    <source>
        <dbReference type="EMBL" id="GGO87619.1"/>
    </source>
</evidence>
<dbReference type="Pfam" id="PF01040">
    <property type="entry name" value="UbiA"/>
    <property type="match status" value="1"/>
</dbReference>
<evidence type="ECO:0000313" key="7">
    <source>
        <dbReference type="Proteomes" id="UP000641932"/>
    </source>
</evidence>
<keyword evidence="3 5" id="KW-1133">Transmembrane helix</keyword>
<sequence length="297" mass="29314">MSPRQQPLPRLPDIARLVRAPAALTVPGDVLAGAAAGGRPLTAATLGTAASSVCLYWAGMALNDLADREVDAVERPERPIPSGLVSPAAALAIASGLTLAGLALAVAARGRRGLVVAVPLAGVVWGYDLALKQTAAGPAAMAVARALDVLAGAGPGGTGRALAAAAVVGLHTASVTGLSRYEVSGAPRSVPGAALVMSAMATTATAAVAGRHGSRRRDRAACALFSAVYAGSCGRAQWTAVRSPSAPQVRRAVAAGIHGLMPLQAALTAAAGSVPAALPIAAALPLARWLGRKVSPT</sequence>
<dbReference type="GO" id="GO:0016765">
    <property type="term" value="F:transferase activity, transferring alkyl or aryl (other than methyl) groups"/>
    <property type="evidence" value="ECO:0007669"/>
    <property type="project" value="InterPro"/>
</dbReference>
<name>A0A918DWE7_9ACTN</name>
<feature type="transmembrane region" description="Helical" evidence="5">
    <location>
        <begin position="84"/>
        <end position="106"/>
    </location>
</feature>
<evidence type="ECO:0000256" key="3">
    <source>
        <dbReference type="ARBA" id="ARBA00022989"/>
    </source>
</evidence>
<dbReference type="CDD" id="cd13964">
    <property type="entry name" value="PT_UbiA_1"/>
    <property type="match status" value="1"/>
</dbReference>
<dbReference type="GO" id="GO:0016020">
    <property type="term" value="C:membrane"/>
    <property type="evidence" value="ECO:0007669"/>
    <property type="project" value="UniProtKB-SubCell"/>
</dbReference>